<sequence>MYKIVEDETLLHLDRHIEKSSVLLPDMHPIATFILGSEVFHAMTHSMVLFRLRLLPRKDLVQVNYYFVFDLLSVFFASFLVLQRLQWLACIQMAQHLYYIVFWNKTSLAKKIISWSSLDWIKSKYNEKWEFDNILGTAFDLAVHITFSYLLSKTLTFTEIVVGVAMASFLLNFVMFSKRFAWSNPQNIPSWVEKRIQPLGPWWN</sequence>
<keyword evidence="1" id="KW-0472">Membrane</keyword>
<evidence type="ECO:0000256" key="1">
    <source>
        <dbReference type="SAM" id="Phobius"/>
    </source>
</evidence>
<feature type="transmembrane region" description="Helical" evidence="1">
    <location>
        <begin position="157"/>
        <end position="176"/>
    </location>
</feature>
<proteinExistence type="predicted"/>
<protein>
    <submittedName>
        <fullName evidence="2">Uncharacterized protein</fullName>
    </submittedName>
</protein>
<organism evidence="2">
    <name type="scientific">Octopus bimaculoides</name>
    <name type="common">California two-spotted octopus</name>
    <dbReference type="NCBI Taxonomy" id="37653"/>
    <lineage>
        <taxon>Eukaryota</taxon>
        <taxon>Metazoa</taxon>
        <taxon>Spiralia</taxon>
        <taxon>Lophotrochozoa</taxon>
        <taxon>Mollusca</taxon>
        <taxon>Cephalopoda</taxon>
        <taxon>Coleoidea</taxon>
        <taxon>Octopodiformes</taxon>
        <taxon>Octopoda</taxon>
        <taxon>Incirrata</taxon>
        <taxon>Octopodidae</taxon>
        <taxon>Octopus</taxon>
    </lineage>
</organism>
<dbReference type="AlphaFoldDB" id="A0A0L8FMW5"/>
<dbReference type="OMA" id="VHTINAF"/>
<dbReference type="EMBL" id="KQ428970">
    <property type="protein sequence ID" value="KOF65745.1"/>
    <property type="molecule type" value="Genomic_DNA"/>
</dbReference>
<dbReference type="KEGG" id="obi:106882467"/>
<keyword evidence="1" id="KW-1133">Transmembrane helix</keyword>
<dbReference type="OrthoDB" id="6069173at2759"/>
<evidence type="ECO:0000313" key="2">
    <source>
        <dbReference type="EMBL" id="KOF65745.1"/>
    </source>
</evidence>
<accession>A0A0L8FMW5</accession>
<reference evidence="2" key="1">
    <citation type="submission" date="2015-07" db="EMBL/GenBank/DDBJ databases">
        <title>MeaNS - Measles Nucleotide Surveillance Program.</title>
        <authorList>
            <person name="Tran T."/>
            <person name="Druce J."/>
        </authorList>
    </citation>
    <scope>NUCLEOTIDE SEQUENCE</scope>
    <source>
        <strain evidence="2">UCB-OBI-ISO-001</strain>
        <tissue evidence="2">Gonad</tissue>
    </source>
</reference>
<name>A0A0L8FMW5_OCTBM</name>
<keyword evidence="1" id="KW-0812">Transmembrane</keyword>
<feature type="transmembrane region" description="Helical" evidence="1">
    <location>
        <begin position="63"/>
        <end position="80"/>
    </location>
</feature>
<gene>
    <name evidence="2" type="ORF">OCBIM_22014500mg</name>
</gene>
<feature type="transmembrane region" description="Helical" evidence="1">
    <location>
        <begin position="30"/>
        <end position="51"/>
    </location>
</feature>